<name>M6CND7_9LEPT</name>
<keyword evidence="3" id="KW-0233">DNA recombination</keyword>
<evidence type="ECO:0000313" key="6">
    <source>
        <dbReference type="Proteomes" id="UP000011988"/>
    </source>
</evidence>
<comment type="caution">
    <text evidence="5">The sequence shown here is derived from an EMBL/GenBank/DDBJ whole genome shotgun (WGS) entry which is preliminary data.</text>
</comment>
<dbReference type="GO" id="GO:0006310">
    <property type="term" value="P:DNA recombination"/>
    <property type="evidence" value="ECO:0007669"/>
    <property type="project" value="UniProtKB-KW"/>
</dbReference>
<accession>M6CND7</accession>
<dbReference type="PANTHER" id="PTHR30349:SF41">
    <property type="entry name" value="INTEGRASE_RECOMBINASE PROTEIN MJ0367-RELATED"/>
    <property type="match status" value="1"/>
</dbReference>
<dbReference type="Proteomes" id="UP000011988">
    <property type="component" value="Unassembled WGS sequence"/>
</dbReference>
<dbReference type="PATRIC" id="fig|1218565.3.peg.3082"/>
<dbReference type="SUPFAM" id="SSF56349">
    <property type="entry name" value="DNA breaking-rejoining enzymes"/>
    <property type="match status" value="1"/>
</dbReference>
<comment type="similarity">
    <text evidence="1">Belongs to the 'phage' integrase family.</text>
</comment>
<dbReference type="GO" id="GO:0015074">
    <property type="term" value="P:DNA integration"/>
    <property type="evidence" value="ECO:0007669"/>
    <property type="project" value="InterPro"/>
</dbReference>
<dbReference type="EMBL" id="ANIK01000066">
    <property type="protein sequence ID" value="EMJ93447.1"/>
    <property type="molecule type" value="Genomic_DNA"/>
</dbReference>
<organism evidence="5 6">
    <name type="scientific">Leptospira alstonii serovar Sichuan str. 79601</name>
    <dbReference type="NCBI Taxonomy" id="1218565"/>
    <lineage>
        <taxon>Bacteria</taxon>
        <taxon>Pseudomonadati</taxon>
        <taxon>Spirochaetota</taxon>
        <taxon>Spirochaetia</taxon>
        <taxon>Leptospirales</taxon>
        <taxon>Leptospiraceae</taxon>
        <taxon>Leptospira</taxon>
    </lineage>
</organism>
<dbReference type="PANTHER" id="PTHR30349">
    <property type="entry name" value="PHAGE INTEGRASE-RELATED"/>
    <property type="match status" value="1"/>
</dbReference>
<dbReference type="AlphaFoldDB" id="M6CND7"/>
<proteinExistence type="inferred from homology"/>
<evidence type="ECO:0000256" key="1">
    <source>
        <dbReference type="ARBA" id="ARBA00008857"/>
    </source>
</evidence>
<protein>
    <submittedName>
        <fullName evidence="5">Site-specific recombinase, phage integrase family</fullName>
    </submittedName>
</protein>
<evidence type="ECO:0000256" key="3">
    <source>
        <dbReference type="ARBA" id="ARBA00023172"/>
    </source>
</evidence>
<evidence type="ECO:0000313" key="5">
    <source>
        <dbReference type="EMBL" id="EMJ93447.1"/>
    </source>
</evidence>
<dbReference type="Gene3D" id="1.10.443.10">
    <property type="entry name" value="Intergrase catalytic core"/>
    <property type="match status" value="1"/>
</dbReference>
<evidence type="ECO:0000259" key="4">
    <source>
        <dbReference type="PROSITE" id="PS51898"/>
    </source>
</evidence>
<dbReference type="InterPro" id="IPR050090">
    <property type="entry name" value="Tyrosine_recombinase_XerCD"/>
</dbReference>
<dbReference type="GO" id="GO:0003677">
    <property type="term" value="F:DNA binding"/>
    <property type="evidence" value="ECO:0007669"/>
    <property type="project" value="UniProtKB-KW"/>
</dbReference>
<dbReference type="PROSITE" id="PS51898">
    <property type="entry name" value="TYR_RECOMBINASE"/>
    <property type="match status" value="1"/>
</dbReference>
<keyword evidence="2" id="KW-0238">DNA-binding</keyword>
<dbReference type="InterPro" id="IPR013762">
    <property type="entry name" value="Integrase-like_cat_sf"/>
</dbReference>
<dbReference type="Pfam" id="PF00589">
    <property type="entry name" value="Phage_integrase"/>
    <property type="match status" value="1"/>
</dbReference>
<feature type="domain" description="Tyr recombinase" evidence="4">
    <location>
        <begin position="63"/>
        <end position="252"/>
    </location>
</feature>
<evidence type="ECO:0000256" key="2">
    <source>
        <dbReference type="ARBA" id="ARBA00023125"/>
    </source>
</evidence>
<gene>
    <name evidence="5" type="ORF">LEP1GSC194_2333</name>
</gene>
<reference evidence="5 6" key="1">
    <citation type="submission" date="2013-01" db="EMBL/GenBank/DDBJ databases">
        <authorList>
            <person name="Harkins D.M."/>
            <person name="Durkin A.S."/>
            <person name="Brinkac L.M."/>
            <person name="Haft D.H."/>
            <person name="Selengut J.D."/>
            <person name="Sanka R."/>
            <person name="DePew J."/>
            <person name="Purushe J."/>
            <person name="Galloway R.L."/>
            <person name="Vinetz J.M."/>
            <person name="Sutton G.G."/>
            <person name="Nierman W.C."/>
            <person name="Fouts D.E."/>
        </authorList>
    </citation>
    <scope>NUCLEOTIDE SEQUENCE [LARGE SCALE GENOMIC DNA]</scope>
    <source>
        <strain evidence="5 6">79601</strain>
    </source>
</reference>
<dbReference type="InterPro" id="IPR011010">
    <property type="entry name" value="DNA_brk_join_enz"/>
</dbReference>
<sequence>MVDFPFYNIVSKKLSTFLQKEILSLFSYRGVKMSAVNKVVEFSKYRNKYSRDSKYPLQSEGSFFGKGLTDETMMELAKRFSNPSSEMEHRNRCLFLVLSTTGMRAKEVVSLRFSNILKAPSGETLVSYIRKGGKLSYSVISDKVLNSLKAYHSLFDSNSDYFFLSCPGRNRAPRKPLTTRGLQKIVNSWNVLTCLGKKIHPHALRHCLAQKLMDTGGGHFCSRVLNHSSPALTSKFYLRPYADPNRYLNWNQD</sequence>
<dbReference type="InterPro" id="IPR002104">
    <property type="entry name" value="Integrase_catalytic"/>
</dbReference>